<comment type="caution">
    <text evidence="1">The sequence shown here is derived from an EMBL/GenBank/DDBJ whole genome shotgun (WGS) entry which is preliminary data.</text>
</comment>
<organism evidence="1 2">
    <name type="scientific">Taphrina deformans (strain PYCC 5710 / ATCC 11124 / CBS 356.35 / IMI 108563 / JCM 9778 / NBRC 8474)</name>
    <name type="common">Peach leaf curl fungus</name>
    <name type="synonym">Lalaria deformans</name>
    <dbReference type="NCBI Taxonomy" id="1097556"/>
    <lineage>
        <taxon>Eukaryota</taxon>
        <taxon>Fungi</taxon>
        <taxon>Dikarya</taxon>
        <taxon>Ascomycota</taxon>
        <taxon>Taphrinomycotina</taxon>
        <taxon>Taphrinomycetes</taxon>
        <taxon>Taphrinales</taxon>
        <taxon>Taphrinaceae</taxon>
        <taxon>Taphrina</taxon>
    </lineage>
</organism>
<dbReference type="VEuPathDB" id="FungiDB:TAPDE_000763"/>
<accession>R4X746</accession>
<dbReference type="PANTHER" id="PTHR36166:SF1">
    <property type="entry name" value="SRPBCC DOMAIN-CONTAINING PROTEIN"/>
    <property type="match status" value="1"/>
</dbReference>
<gene>
    <name evidence="1" type="ORF">TAPDE_000763</name>
</gene>
<dbReference type="AlphaFoldDB" id="R4X746"/>
<proteinExistence type="predicted"/>
<dbReference type="InterPro" id="IPR023393">
    <property type="entry name" value="START-like_dom_sf"/>
</dbReference>
<dbReference type="STRING" id="1097556.R4X746"/>
<dbReference type="OrthoDB" id="509124at2759"/>
<dbReference type="Gene3D" id="3.30.530.20">
    <property type="match status" value="1"/>
</dbReference>
<sequence>MSARHSWISKREAWPEWSSFLERFDGPKPALELKSGDTVKVALSGLGTIQPTIVTNTGDQFSWLGTLGVRGIFDGQHEFHFVAGTNSTTHFVHREIFNGLLVTPMLGWAGMHAGIQANFEKFNASLKAKVEGRQ</sequence>
<reference evidence="1 2" key="1">
    <citation type="journal article" date="2013" name="MBio">
        <title>Genome sequencing of the plant pathogen Taphrina deformans, the causal agent of peach leaf curl.</title>
        <authorList>
            <person name="Cisse O.H."/>
            <person name="Almeida J.M.G.C.F."/>
            <person name="Fonseca A."/>
            <person name="Kumar A.A."/>
            <person name="Salojaervi J."/>
            <person name="Overmyer K."/>
            <person name="Hauser P.M."/>
            <person name="Pagni M."/>
        </authorList>
    </citation>
    <scope>NUCLEOTIDE SEQUENCE [LARGE SCALE GENOMIC DNA]</scope>
    <source>
        <strain evidence="2">PYCC 5710 / ATCC 11124 / CBS 356.35 / IMI 108563 / JCM 9778 / NBRC 8474</strain>
    </source>
</reference>
<dbReference type="PANTHER" id="PTHR36166">
    <property type="entry name" value="CHROMOSOME 9, WHOLE GENOME SHOTGUN SEQUENCE"/>
    <property type="match status" value="1"/>
</dbReference>
<evidence type="ECO:0000313" key="2">
    <source>
        <dbReference type="Proteomes" id="UP000013776"/>
    </source>
</evidence>
<dbReference type="SUPFAM" id="SSF55961">
    <property type="entry name" value="Bet v1-like"/>
    <property type="match status" value="1"/>
</dbReference>
<protein>
    <submittedName>
        <fullName evidence="1">Uncharacterized protein</fullName>
    </submittedName>
</protein>
<keyword evidence="2" id="KW-1185">Reference proteome</keyword>
<evidence type="ECO:0000313" key="1">
    <source>
        <dbReference type="EMBL" id="CCG81076.1"/>
    </source>
</evidence>
<dbReference type="Proteomes" id="UP000013776">
    <property type="component" value="Unassembled WGS sequence"/>
</dbReference>
<dbReference type="EMBL" id="CAHR02000025">
    <property type="protein sequence ID" value="CCG81076.1"/>
    <property type="molecule type" value="Genomic_DNA"/>
</dbReference>
<name>R4X746_TAPDE</name>